<sequence>MYLVGNKRQDWLASLLSDADVVLAPMLGRALVEASLSATPIVAYQADWHGELISDGETGVLVESRNVEEMAAGVMRLLDQPALARQLGNRSRAFTSKAMSTDSSIDHDRKAWLKVLDS</sequence>
<dbReference type="Gene3D" id="3.40.50.2000">
    <property type="entry name" value="Glycogen Phosphorylase B"/>
    <property type="match status" value="1"/>
</dbReference>
<dbReference type="EMBL" id="UINC01091737">
    <property type="protein sequence ID" value="SVC44728.1"/>
    <property type="molecule type" value="Genomic_DNA"/>
</dbReference>
<dbReference type="AlphaFoldDB" id="A0A382M7Z6"/>
<dbReference type="GO" id="GO:0016757">
    <property type="term" value="F:glycosyltransferase activity"/>
    <property type="evidence" value="ECO:0007669"/>
    <property type="project" value="InterPro"/>
</dbReference>
<gene>
    <name evidence="2" type="ORF">METZ01_LOCUS297582</name>
</gene>
<evidence type="ECO:0000259" key="1">
    <source>
        <dbReference type="Pfam" id="PF00534"/>
    </source>
</evidence>
<organism evidence="2">
    <name type="scientific">marine metagenome</name>
    <dbReference type="NCBI Taxonomy" id="408172"/>
    <lineage>
        <taxon>unclassified sequences</taxon>
        <taxon>metagenomes</taxon>
        <taxon>ecological metagenomes</taxon>
    </lineage>
</organism>
<evidence type="ECO:0000313" key="2">
    <source>
        <dbReference type="EMBL" id="SVC44728.1"/>
    </source>
</evidence>
<name>A0A382M7Z6_9ZZZZ</name>
<dbReference type="PANTHER" id="PTHR12526">
    <property type="entry name" value="GLYCOSYLTRANSFERASE"/>
    <property type="match status" value="1"/>
</dbReference>
<dbReference type="SUPFAM" id="SSF53756">
    <property type="entry name" value="UDP-Glycosyltransferase/glycogen phosphorylase"/>
    <property type="match status" value="1"/>
</dbReference>
<dbReference type="Pfam" id="PF00534">
    <property type="entry name" value="Glycos_transf_1"/>
    <property type="match status" value="1"/>
</dbReference>
<accession>A0A382M7Z6</accession>
<reference evidence="2" key="1">
    <citation type="submission" date="2018-05" db="EMBL/GenBank/DDBJ databases">
        <authorList>
            <person name="Lanie J.A."/>
            <person name="Ng W.-L."/>
            <person name="Kazmierczak K.M."/>
            <person name="Andrzejewski T.M."/>
            <person name="Davidsen T.M."/>
            <person name="Wayne K.J."/>
            <person name="Tettelin H."/>
            <person name="Glass J.I."/>
            <person name="Rusch D."/>
            <person name="Podicherti R."/>
            <person name="Tsui H.-C.T."/>
            <person name="Winkler M.E."/>
        </authorList>
    </citation>
    <scope>NUCLEOTIDE SEQUENCE</scope>
</reference>
<dbReference type="InterPro" id="IPR001296">
    <property type="entry name" value="Glyco_trans_1"/>
</dbReference>
<proteinExistence type="predicted"/>
<feature type="domain" description="Glycosyl transferase family 1" evidence="1">
    <location>
        <begin position="4"/>
        <end position="92"/>
    </location>
</feature>
<protein>
    <recommendedName>
        <fullName evidence="1">Glycosyl transferase family 1 domain-containing protein</fullName>
    </recommendedName>
</protein>